<dbReference type="OrthoDB" id="26024at10239"/>
<accession>E3SPR1</accession>
<keyword evidence="3" id="KW-1185">Reference proteome</keyword>
<proteinExistence type="predicted"/>
<reference evidence="2 3" key="1">
    <citation type="journal article" date="2010" name="Environ. Microbiol.">
        <title>Genomic analysis of oceanic cyanobacterial myoviruses compared with T4-like myoviruses from diverse hosts and environments.</title>
        <authorList>
            <person name="Sullivan M.B."/>
            <person name="Huang K.H."/>
            <person name="Ignacio-Espinoza J.C."/>
            <person name="Berlin A.M."/>
            <person name="Kelly L."/>
            <person name="Weigele P.R."/>
            <person name="DeFrancesco A.S."/>
            <person name="Kern S.E."/>
            <person name="Thompson L.R."/>
            <person name="Young S."/>
            <person name="Yandava C."/>
            <person name="Fu R."/>
            <person name="Krastins B."/>
            <person name="Chase M."/>
            <person name="Sarracino D."/>
            <person name="Osburne M.S."/>
            <person name="Henn M.R."/>
            <person name="Chisholm S.W."/>
        </authorList>
    </citation>
    <scope>NUCLEOTIDE SEQUENCE [LARGE SCALE GENOMIC DNA]</scope>
    <source>
        <strain evidence="2">Syn1</strain>
    </source>
</reference>
<organism evidence="2 3">
    <name type="scientific">Prochlorococcus phage Syn1</name>
    <dbReference type="NCBI Taxonomy" id="444861"/>
    <lineage>
        <taxon>Viruses</taxon>
        <taxon>Duplodnaviria</taxon>
        <taxon>Heunggongvirae</taxon>
        <taxon>Uroviricota</taxon>
        <taxon>Caudoviricetes</taxon>
        <taxon>Pantevenvirales</taxon>
        <taxon>Kyanoviridae</taxon>
        <taxon>Vellamovirus</taxon>
        <taxon>Vellamovirus syn1</taxon>
    </lineage>
</organism>
<evidence type="ECO:0000313" key="3">
    <source>
        <dbReference type="Proteomes" id="UP000006534"/>
    </source>
</evidence>
<keyword evidence="1" id="KW-0812">Transmembrane</keyword>
<dbReference type="RefSeq" id="YP_004324547.1">
    <property type="nucleotide sequence ID" value="NC_015288.1"/>
</dbReference>
<feature type="transmembrane region" description="Helical" evidence="1">
    <location>
        <begin position="24"/>
        <end position="48"/>
    </location>
</feature>
<keyword evidence="1" id="KW-1133">Transmembrane helix</keyword>
<sequence length="99" mass="10830">MSCLLRRRKNQNKHLHWRRKMQKLINGVALLSGLVSLAVLGGGAYLYVQKDTLIEQSRERVTAAITEVITEALPGMVDAAIPGVPEMTGPAMSSPVMPF</sequence>
<protein>
    <submittedName>
        <fullName evidence="2">Plasmid stability protein</fullName>
    </submittedName>
</protein>
<dbReference type="KEGG" id="vg:10329068"/>
<name>E3SPR1_9CAUD</name>
<evidence type="ECO:0000313" key="2">
    <source>
        <dbReference type="EMBL" id="ADO99277.1"/>
    </source>
</evidence>
<dbReference type="EMBL" id="GU071105">
    <property type="protein sequence ID" value="ADO99277.1"/>
    <property type="molecule type" value="Genomic_DNA"/>
</dbReference>
<dbReference type="Proteomes" id="UP000006534">
    <property type="component" value="Segment"/>
</dbReference>
<dbReference type="GeneID" id="10329068"/>
<evidence type="ECO:0000256" key="1">
    <source>
        <dbReference type="SAM" id="Phobius"/>
    </source>
</evidence>
<gene>
    <name evidence="2" type="ORF">Syn1_176</name>
</gene>
<keyword evidence="1" id="KW-0472">Membrane</keyword>